<dbReference type="AlphaFoldDB" id="A9VFX4"/>
<dbReference type="Proteomes" id="UP000002154">
    <property type="component" value="Chromosome"/>
</dbReference>
<name>A9VFX4_BACMK</name>
<dbReference type="EMBL" id="CP000903">
    <property type="protein sequence ID" value="ABY43515.1"/>
    <property type="molecule type" value="Genomic_DNA"/>
</dbReference>
<protein>
    <submittedName>
        <fullName evidence="1">Uncharacterized protein</fullName>
    </submittedName>
</protein>
<evidence type="ECO:0000313" key="2">
    <source>
        <dbReference type="Proteomes" id="UP000002154"/>
    </source>
</evidence>
<reference evidence="1 2" key="1">
    <citation type="journal article" date="2008" name="Chem. Biol. Interact.">
        <title>Extending the Bacillus cereus group genomics to putative food-borne pathogens of different toxicity.</title>
        <authorList>
            <person name="Lapidus A."/>
            <person name="Goltsman E."/>
            <person name="Auger S."/>
            <person name="Galleron N."/>
            <person name="Segurens B."/>
            <person name="Dossat C."/>
            <person name="Land M.L."/>
            <person name="Broussolle V."/>
            <person name="Brillard J."/>
            <person name="Guinebretiere M.H."/>
            <person name="Sanchis V."/>
            <person name="Nguen-The C."/>
            <person name="Lereclus D."/>
            <person name="Richardson P."/>
            <person name="Wincker P."/>
            <person name="Weissenbach J."/>
            <person name="Ehrlich S.D."/>
            <person name="Sorokin A."/>
        </authorList>
    </citation>
    <scope>NUCLEOTIDE SEQUENCE [LARGE SCALE GENOMIC DNA]</scope>
    <source>
        <strain evidence="1 2">KBAB4</strain>
    </source>
</reference>
<dbReference type="HOGENOM" id="CLU_1522219_0_0_9"/>
<sequence length="197" mass="22583">MGLSPNIFLIKIISHIRRLTILNIIVTPELLEATANIYIDNTSNVTYQSLDGIAHKIEAISDDSLFLESKNLLQIVFQEGEKESKIVGTLPNRLVQNIEELFPLSIQEGKTMLIENGFNSLYAENFIKDLKTTQSIYTIMRLDTTEKDEVISDNGFFVIESPNTQWLLTRNIINDSFDITYLTKNLFENEIEKLIKH</sequence>
<dbReference type="KEGG" id="bwe:BcerKBAB4_2298"/>
<accession>A9VFX4</accession>
<proteinExistence type="predicted"/>
<evidence type="ECO:0000313" key="1">
    <source>
        <dbReference type="EMBL" id="ABY43515.1"/>
    </source>
</evidence>
<gene>
    <name evidence="1" type="ordered locus">BcerKBAB4_2298</name>
</gene>
<organism evidence="1 2">
    <name type="scientific">Bacillus mycoides (strain KBAB4)</name>
    <name type="common">Bacillus weihenstephanensis</name>
    <dbReference type="NCBI Taxonomy" id="315730"/>
    <lineage>
        <taxon>Bacteria</taxon>
        <taxon>Bacillati</taxon>
        <taxon>Bacillota</taxon>
        <taxon>Bacilli</taxon>
        <taxon>Bacillales</taxon>
        <taxon>Bacillaceae</taxon>
        <taxon>Bacillus</taxon>
        <taxon>Bacillus cereus group</taxon>
    </lineage>
</organism>